<dbReference type="PIRSF" id="PIRSF037081">
    <property type="entry name" value="P-loop_All4644_prd"/>
    <property type="match status" value="1"/>
</dbReference>
<proteinExistence type="predicted"/>
<organism evidence="1 2">
    <name type="scientific">Pseudovibrio exalbescens</name>
    <dbReference type="NCBI Taxonomy" id="197461"/>
    <lineage>
        <taxon>Bacteria</taxon>
        <taxon>Pseudomonadati</taxon>
        <taxon>Pseudomonadota</taxon>
        <taxon>Alphaproteobacteria</taxon>
        <taxon>Hyphomicrobiales</taxon>
        <taxon>Stappiaceae</taxon>
        <taxon>Pseudovibrio</taxon>
    </lineage>
</organism>
<dbReference type="Proteomes" id="UP000185783">
    <property type="component" value="Unassembled WGS sequence"/>
</dbReference>
<evidence type="ECO:0000313" key="1">
    <source>
        <dbReference type="EMBL" id="OKL45633.1"/>
    </source>
</evidence>
<accession>A0A1U7JLL6</accession>
<dbReference type="Gene3D" id="3.40.50.300">
    <property type="entry name" value="P-loop containing nucleotide triphosphate hydrolases"/>
    <property type="match status" value="1"/>
</dbReference>
<reference evidence="1 2" key="1">
    <citation type="submission" date="2016-03" db="EMBL/GenBank/DDBJ databases">
        <title>Genome sequence of Nesiotobacter sp. nov., a moderately halophilic alphaproteobacterium isolated from the Yellow Sea, China.</title>
        <authorList>
            <person name="Zhang G."/>
            <person name="Zhang R."/>
        </authorList>
    </citation>
    <scope>NUCLEOTIDE SEQUENCE [LARGE SCALE GENOMIC DNA]</scope>
    <source>
        <strain evidence="1 2">WB1-6</strain>
    </source>
</reference>
<comment type="caution">
    <text evidence="1">The sequence shown here is derived from an EMBL/GenBank/DDBJ whole genome shotgun (WGS) entry which is preliminary data.</text>
</comment>
<sequence length="173" mass="19330">MSQDKPVLHLMCGKVASGKSTLTARLGEQPNTVVIAEDEWLSGLYGDQMVSISDFVRCSAKLEAVIGPHIVALLRAGVSVVLDFHANTVERRRWMRSIVKATNAEHRLHYLDVPDEVCKARLRARNAMGEHPFTASDEQFEQLSRHFVVPSPEEGLDVVVHRFDGEWSPIEAD</sequence>
<dbReference type="InterPro" id="IPR017101">
    <property type="entry name" value="P-loop_ATP/GTP-bd_All4644_prd"/>
</dbReference>
<dbReference type="RefSeq" id="WP_028479987.1">
    <property type="nucleotide sequence ID" value="NZ_LVVZ01000005.1"/>
</dbReference>
<keyword evidence="2" id="KW-1185">Reference proteome</keyword>
<dbReference type="SUPFAM" id="SSF52540">
    <property type="entry name" value="P-loop containing nucleoside triphosphate hydrolases"/>
    <property type="match status" value="1"/>
</dbReference>
<dbReference type="AlphaFoldDB" id="A0A1U7JLL6"/>
<evidence type="ECO:0000313" key="2">
    <source>
        <dbReference type="Proteomes" id="UP000185783"/>
    </source>
</evidence>
<name>A0A1U7JLL6_9HYPH</name>
<gene>
    <name evidence="1" type="ORF">A3843_04175</name>
</gene>
<dbReference type="STRING" id="197461.A3843_04175"/>
<dbReference type="EMBL" id="LVVZ01000005">
    <property type="protein sequence ID" value="OKL45633.1"/>
    <property type="molecule type" value="Genomic_DNA"/>
</dbReference>
<protein>
    <submittedName>
        <fullName evidence="1">Cell division protein ZipA</fullName>
    </submittedName>
</protein>
<dbReference type="Pfam" id="PF13671">
    <property type="entry name" value="AAA_33"/>
    <property type="match status" value="1"/>
</dbReference>
<dbReference type="GO" id="GO:0051301">
    <property type="term" value="P:cell division"/>
    <property type="evidence" value="ECO:0007669"/>
    <property type="project" value="UniProtKB-KW"/>
</dbReference>
<keyword evidence="1" id="KW-0131">Cell cycle</keyword>
<keyword evidence="1" id="KW-0132">Cell division</keyword>
<dbReference type="InterPro" id="IPR027417">
    <property type="entry name" value="P-loop_NTPase"/>
</dbReference>
<dbReference type="OrthoDB" id="531205at2"/>